<dbReference type="Pfam" id="PF18962">
    <property type="entry name" value="Por_Secre_tail"/>
    <property type="match status" value="1"/>
</dbReference>
<accession>A0A934WXA5</accession>
<evidence type="ECO:0000313" key="3">
    <source>
        <dbReference type="Proteomes" id="UP000611723"/>
    </source>
</evidence>
<name>A0A934WXA5_9BACT</name>
<evidence type="ECO:0000259" key="1">
    <source>
        <dbReference type="Pfam" id="PF18962"/>
    </source>
</evidence>
<comment type="caution">
    <text evidence="2">The sequence shown here is derived from an EMBL/GenBank/DDBJ whole genome shotgun (WGS) entry which is preliminary data.</text>
</comment>
<dbReference type="EMBL" id="JAEQBW010000002">
    <property type="protein sequence ID" value="MBK6264824.1"/>
    <property type="molecule type" value="Genomic_DNA"/>
</dbReference>
<keyword evidence="3" id="KW-1185">Reference proteome</keyword>
<dbReference type="Gene3D" id="2.60.40.10">
    <property type="entry name" value="Immunoglobulins"/>
    <property type="match status" value="1"/>
</dbReference>
<dbReference type="NCBIfam" id="TIGR04183">
    <property type="entry name" value="Por_Secre_tail"/>
    <property type="match status" value="1"/>
</dbReference>
<reference evidence="2" key="1">
    <citation type="submission" date="2021-01" db="EMBL/GenBank/DDBJ databases">
        <title>Marivirga aurantiaca sp. nov., isolated from intertidal surface sediments.</title>
        <authorList>
            <person name="Zhang M."/>
        </authorList>
    </citation>
    <scope>NUCLEOTIDE SEQUENCE</scope>
    <source>
        <strain evidence="2">S37H4</strain>
    </source>
</reference>
<proteinExistence type="predicted"/>
<feature type="domain" description="Secretion system C-terminal sorting" evidence="1">
    <location>
        <begin position="1472"/>
        <end position="1543"/>
    </location>
</feature>
<sequence length="1545" mass="163838">MKRFLLIVIFFGYLGVDVFASNFVAVQNGAWADGATWGNASPGTVNIDFPGEGDDVYTNGFIVTTSSTQNCRDLFIQYDVAGGLTFSSGLMIVGGSIIGWDGAEFGFPTAITANVLSGTSQFRFTGTGIGLSDDASLWIFNNEVIAYWNNNAPISTAQALFGIGNNGTIDSNGFDNSVIQFNNLTVISGTLSISGSVSALEVGNNFVVQTNGTVLSNVPVYGVSGSSSLLNTLNINGILEMRTSGAYVNSNNFTLGSASVFSTAFNGADQTQGWWFQSSAPSAFNMNTGSTVIYSANSSQDIWATTYSNLEIRSGGSSVNKTLTGAGNLVIGGEFLISQNSVTFISENTNPITFQGDVTNNGTWTTTQRIDFLGTADQAISGNNSITFGEEVRINKTSGTVSMNLVDQTINSDLRIISGTFAPLARTVLLSGNIINDGTIQATTNGTGGFIFNGTTVISGAGTTQFRNLTIDNGATLTASADIPISITTNFTNNGTFNNNSGTLAFEGTGTKSIGGSSATTLFNVNVTGGTAQVTGADIRLANILTLSSGTTFDADGSGSGVFTLLSSSTRDAAIATIPADATFSGNITVQRAIYTVNGDNKGFHIIGFPASNVSVADLQNELAITGVFTGSSTGTGFDTNPSLYAYDENAGASLTLNERYVAFPSSSNTETFTVGEGYHLYTYPGAAPVTVDGRGVLHTGNFSQALTFTGTDPDAGWNSIANPYPAPTDWSQWVNSGIEASTAHIYNTSTGAYIAYDGSGEQLIPQGQGFFVRATSGGGSVSATEATKVTGSTPTYYRQSTPLERFEIVLLKDTIEDIGIVAFNENATDSYEATYDATRLLNTFETLSTLSSDGRKLKVNRLGKSSEENSCSRSIYLSLEQMVNEKDYQLIFRDIDHLPGYSFKLIDHFLGESTIVENGKAITFNVTSDAASKGSTRFELVLETNQPQAVSVADVTTCFESSATFEIEQTESFATYYIYKGIELLNTLEGTGASVSAEIAADYLSSGDNELTIKASNSGCDTLEVASFNAFMDSSLDLNRAVSGSSVCSGVEMAPYSVATEVGVSYYLTNSTDTLAILEGNGGVIDGTITVSLLSAGTNTISILAQKEGCESGTLTSEIEIIVDDLAIDQSIAYFGSTICENSEASFSINTQNGITYEIYDGTKKVLTLNGNGETIASAIPRDFLGIGENSFTIKANYGECEEFTFTEALVINIQKSINTALNVSAEDICSGGTAQIVISNTEIDNTYWLIQQSDTLSGKSGTTSGELTFEVGAELLSIGENQLEIGISNELCGAFTSDQSINISVYEQANIYGLENSIICKGESLAIEVQSNFTLSNYQLTVNDEVVHENSTGLFNISPEESTTYEVKGISSNGCTSNVLGFSVTVEDLATPEIEVSGNILQSSVEANSYQWYKNGELLSGENNSILIVNESGNYSVEISNGVCTKISESYIFEEEVLSNAEKLEAILNIYPNPVEKDLTIEFADKELNQLKIAIFTLSGQFINEHKVKRSGEKVDMSGLKRGTYLIQIITEKGTLTQRVIKK</sequence>
<dbReference type="InterPro" id="IPR013783">
    <property type="entry name" value="Ig-like_fold"/>
</dbReference>
<dbReference type="Proteomes" id="UP000611723">
    <property type="component" value="Unassembled WGS sequence"/>
</dbReference>
<dbReference type="InterPro" id="IPR026444">
    <property type="entry name" value="Secre_tail"/>
</dbReference>
<protein>
    <submittedName>
        <fullName evidence="2">T9SS type A sorting domain-containing protein</fullName>
    </submittedName>
</protein>
<evidence type="ECO:0000313" key="2">
    <source>
        <dbReference type="EMBL" id="MBK6264824.1"/>
    </source>
</evidence>
<organism evidence="2 3">
    <name type="scientific">Marivirga aurantiaca</name>
    <dbReference type="NCBI Taxonomy" id="2802615"/>
    <lineage>
        <taxon>Bacteria</taxon>
        <taxon>Pseudomonadati</taxon>
        <taxon>Bacteroidota</taxon>
        <taxon>Cytophagia</taxon>
        <taxon>Cytophagales</taxon>
        <taxon>Marivirgaceae</taxon>
        <taxon>Marivirga</taxon>
    </lineage>
</organism>
<dbReference type="RefSeq" id="WP_201430490.1">
    <property type="nucleotide sequence ID" value="NZ_JAEQBW010000002.1"/>
</dbReference>
<gene>
    <name evidence="2" type="ORF">JKA74_07230</name>
</gene>